<evidence type="ECO:0000313" key="2">
    <source>
        <dbReference type="EMBL" id="MFD2628977.1"/>
    </source>
</evidence>
<organism evidence="2 3">
    <name type="scientific">Oceanobacillus kapialis</name>
    <dbReference type="NCBI Taxonomy" id="481353"/>
    <lineage>
        <taxon>Bacteria</taxon>
        <taxon>Bacillati</taxon>
        <taxon>Bacillota</taxon>
        <taxon>Bacilli</taxon>
        <taxon>Bacillales</taxon>
        <taxon>Bacillaceae</taxon>
        <taxon>Oceanobacillus</taxon>
    </lineage>
</organism>
<dbReference type="RefSeq" id="WP_379561740.1">
    <property type="nucleotide sequence ID" value="NZ_JBHUMX010000035.1"/>
</dbReference>
<feature type="transmembrane region" description="Helical" evidence="1">
    <location>
        <begin position="20"/>
        <end position="40"/>
    </location>
</feature>
<sequence length="496" mass="57905">MVPNYEQNTSFKKSRRKRLYLFGFIIICIVLAVISFFQYVKEQDGLTDKKVSVEDYFIKKKEVFAGQLGLNNVDTFPEVKEAKQIAENTSESIRTDEIKNAKEEIANLLRTPTMLVKAYNDLQASDEASYLALMEDLEKFHLSLSEFLHNLWTKDVFQNKTVHEMKEIRDALMEGRSSGIDAVDKMIRSLESQGYMVASVSDGGISVVQNFKWLVDEIENWEHLPGDKALFQFMEKNSGSMSLFIDEMETFQMEDISSNLLELEAIHRTYQGDSISSKAAGILSWRATELLNFYLLGHVEKERRKEELERFLASHKDSVYWSIVNKAVQEYRKVDWEHLDYHVFDELSIMMDEGFEDVQVGDITRTDSWPLMRRTMEDFKRFVEENEKAFLLDLSPLEVVSLYLYSIERGEIDHAIQLYHHSIIEQGTESLRQELLKQSESNFWNNHYSTLSYLVKQREGKEATISFLQREENEVSMVFKLQETEEGWKLVDITAK</sequence>
<gene>
    <name evidence="2" type="ORF">ACFSUN_09330</name>
</gene>
<dbReference type="Proteomes" id="UP001597451">
    <property type="component" value="Unassembled WGS sequence"/>
</dbReference>
<accession>A0ABW5Q036</accession>
<keyword evidence="3" id="KW-1185">Reference proteome</keyword>
<proteinExistence type="predicted"/>
<evidence type="ECO:0000313" key="3">
    <source>
        <dbReference type="Proteomes" id="UP001597451"/>
    </source>
</evidence>
<dbReference type="EMBL" id="JBHUMX010000035">
    <property type="protein sequence ID" value="MFD2628977.1"/>
    <property type="molecule type" value="Genomic_DNA"/>
</dbReference>
<keyword evidence="1" id="KW-0812">Transmembrane</keyword>
<keyword evidence="1" id="KW-0472">Membrane</keyword>
<reference evidence="3" key="1">
    <citation type="journal article" date="2019" name="Int. J. Syst. Evol. Microbiol.">
        <title>The Global Catalogue of Microorganisms (GCM) 10K type strain sequencing project: providing services to taxonomists for standard genome sequencing and annotation.</title>
        <authorList>
            <consortium name="The Broad Institute Genomics Platform"/>
            <consortium name="The Broad Institute Genome Sequencing Center for Infectious Disease"/>
            <person name="Wu L."/>
            <person name="Ma J."/>
        </authorList>
    </citation>
    <scope>NUCLEOTIDE SEQUENCE [LARGE SCALE GENOMIC DNA]</scope>
    <source>
        <strain evidence="3">TISTR 1858</strain>
    </source>
</reference>
<keyword evidence="1" id="KW-1133">Transmembrane helix</keyword>
<comment type="caution">
    <text evidence="2">The sequence shown here is derived from an EMBL/GenBank/DDBJ whole genome shotgun (WGS) entry which is preliminary data.</text>
</comment>
<evidence type="ECO:0000256" key="1">
    <source>
        <dbReference type="SAM" id="Phobius"/>
    </source>
</evidence>
<name>A0ABW5Q036_9BACI</name>
<protein>
    <submittedName>
        <fullName evidence="2">Uncharacterized protein</fullName>
    </submittedName>
</protein>